<sequence length="238" mass="25292">MSDAQKYPFVKGLMDVVRTQTDDRVAIEGRSLPCHVVSVKGQIVTVQFDMLPDGIQYPQVTIPIATFPYIRYPIQIGDKGVTVAADVSLRGVSGLGTGIASRAFSLSLVPLFFVPISNAVWSEEDANKIVLYGPDGAILKTEDGASSITVEPGKITQKADAIYLNAKDIYLGGGTLHFNGPIVQDPGEMTDTTATFIGPMDVTNDVVAGGVSLMNHPHDVKNVQSGGSTIQSEKPKEG</sequence>
<evidence type="ECO:0000313" key="4">
    <source>
        <dbReference type="Proteomes" id="UP000834503"/>
    </source>
</evidence>
<dbReference type="RefSeq" id="WP_239181633.1">
    <property type="nucleotide sequence ID" value="NZ_CAHPQT010000015.1"/>
</dbReference>
<dbReference type="EMBL" id="CAHPQX010000009">
    <property type="protein sequence ID" value="CAB5549608.1"/>
    <property type="molecule type" value="Genomic_DNA"/>
</dbReference>
<comment type="caution">
    <text evidence="2">The sequence shown here is derived from an EMBL/GenBank/DDBJ whole genome shotgun (WGS) entry which is preliminary data.</text>
</comment>
<name>A0A9N8CPS8_9ENTR</name>
<evidence type="ECO:0000256" key="1">
    <source>
        <dbReference type="SAM" id="MobiDB-lite"/>
    </source>
</evidence>
<feature type="compositionally biased region" description="Polar residues" evidence="1">
    <location>
        <begin position="222"/>
        <end position="232"/>
    </location>
</feature>
<dbReference type="EMBL" id="CAIIUA010000001">
    <property type="protein sequence ID" value="CAC9204080.1"/>
    <property type="molecule type" value="Genomic_DNA"/>
</dbReference>
<gene>
    <name evidence="2" type="ORF">GHA_02350</name>
    <name evidence="3" type="ORF">TML_02562</name>
</gene>
<dbReference type="Proteomes" id="UP000837205">
    <property type="component" value="Unassembled WGS sequence"/>
</dbReference>
<accession>A0A9N8CPS8</accession>
<proteinExistence type="predicted"/>
<dbReference type="AlphaFoldDB" id="A0A9N8CPS8"/>
<protein>
    <recommendedName>
        <fullName evidence="6">Phage baseplate protein</fullName>
    </recommendedName>
</protein>
<evidence type="ECO:0000313" key="2">
    <source>
        <dbReference type="EMBL" id="CAB5549608.1"/>
    </source>
</evidence>
<reference evidence="2" key="1">
    <citation type="submission" date="2020-05" db="EMBL/GenBank/DDBJ databases">
        <authorList>
            <person name="Delgado-Blas J."/>
        </authorList>
    </citation>
    <scope>NUCLEOTIDE SEQUENCE</scope>
    <source>
        <strain evidence="2">BB1459</strain>
        <strain evidence="3">BB1480</strain>
    </source>
</reference>
<feature type="region of interest" description="Disordered" evidence="1">
    <location>
        <begin position="217"/>
        <end position="238"/>
    </location>
</feature>
<dbReference type="Proteomes" id="UP000834503">
    <property type="component" value="Unassembled WGS sequence"/>
</dbReference>
<organism evidence="2 4">
    <name type="scientific">Citrobacter werkmanii</name>
    <dbReference type="NCBI Taxonomy" id="67827"/>
    <lineage>
        <taxon>Bacteria</taxon>
        <taxon>Pseudomonadati</taxon>
        <taxon>Pseudomonadota</taxon>
        <taxon>Gammaproteobacteria</taxon>
        <taxon>Enterobacterales</taxon>
        <taxon>Enterobacteriaceae</taxon>
        <taxon>Citrobacter</taxon>
        <taxon>Citrobacter freundii complex</taxon>
    </lineage>
</organism>
<evidence type="ECO:0008006" key="6">
    <source>
        <dbReference type="Google" id="ProtNLM"/>
    </source>
</evidence>
<keyword evidence="5" id="KW-1185">Reference proteome</keyword>
<evidence type="ECO:0000313" key="5">
    <source>
        <dbReference type="Proteomes" id="UP000837205"/>
    </source>
</evidence>
<evidence type="ECO:0000313" key="3">
    <source>
        <dbReference type="EMBL" id="CAC9204080.1"/>
    </source>
</evidence>